<accession>A0A921HJ23</accession>
<gene>
    <name evidence="6" type="ORF">K8V40_02430</name>
</gene>
<protein>
    <submittedName>
        <fullName evidence="6">Hemerythrin domain-containing protein</fullName>
    </submittedName>
</protein>
<evidence type="ECO:0000313" key="6">
    <source>
        <dbReference type="EMBL" id="HJF80496.1"/>
    </source>
</evidence>
<dbReference type="InterPro" id="IPR019903">
    <property type="entry name" value="RIC_family"/>
</dbReference>
<dbReference type="GO" id="GO:0005737">
    <property type="term" value="C:cytoplasm"/>
    <property type="evidence" value="ECO:0007669"/>
    <property type="project" value="UniProtKB-SubCell"/>
</dbReference>
<dbReference type="GO" id="GO:0046872">
    <property type="term" value="F:metal ion binding"/>
    <property type="evidence" value="ECO:0007669"/>
    <property type="project" value="UniProtKB-KW"/>
</dbReference>
<dbReference type="InterPro" id="IPR012312">
    <property type="entry name" value="Hemerythrin-like"/>
</dbReference>
<dbReference type="RefSeq" id="WP_239474191.1">
    <property type="nucleotide sequence ID" value="NZ_CASFMT010000010.1"/>
</dbReference>
<evidence type="ECO:0000256" key="2">
    <source>
        <dbReference type="ARBA" id="ARBA00022490"/>
    </source>
</evidence>
<keyword evidence="3" id="KW-0479">Metal-binding</keyword>
<evidence type="ECO:0000256" key="1">
    <source>
        <dbReference type="ARBA" id="ARBA00004496"/>
    </source>
</evidence>
<name>A0A921HJ23_9BACT</name>
<dbReference type="EMBL" id="DYWE01000029">
    <property type="protein sequence ID" value="HJF80496.1"/>
    <property type="molecule type" value="Genomic_DNA"/>
</dbReference>
<dbReference type="AlphaFoldDB" id="A0A921HJ23"/>
<sequence>MNTIFMCNNTTRMYKPTDKMGDLICENYALLQVMSRFGISLGFGDKSVQEVCDMNQVDCNTFLIVVNFLGEESNHIHDHLQGLSIPALVEYLKKAHSYFLDFQLPTIRRKLIEAIDCSSENEVAFLIVKFFDAYVHEVRKHMEYENEKVFTYVEHLLKGERLKDYSIGVFARHHDQINAKLTELKNIIIKYYPSGGDNQLLNATLFDIFSCEEDLASHNRVEDFIFVPAIMELEKEIK</sequence>
<evidence type="ECO:0000259" key="5">
    <source>
        <dbReference type="Pfam" id="PF01814"/>
    </source>
</evidence>
<organism evidence="6 7">
    <name type="scientific">Phocaeicola plebeius</name>
    <dbReference type="NCBI Taxonomy" id="310297"/>
    <lineage>
        <taxon>Bacteria</taxon>
        <taxon>Pseudomonadati</taxon>
        <taxon>Bacteroidota</taxon>
        <taxon>Bacteroidia</taxon>
        <taxon>Bacteroidales</taxon>
        <taxon>Bacteroidaceae</taxon>
        <taxon>Phocaeicola</taxon>
    </lineage>
</organism>
<reference evidence="6" key="1">
    <citation type="journal article" date="2021" name="PeerJ">
        <title>Extensive microbial diversity within the chicken gut microbiome revealed by metagenomics and culture.</title>
        <authorList>
            <person name="Gilroy R."/>
            <person name="Ravi A."/>
            <person name="Getino M."/>
            <person name="Pursley I."/>
            <person name="Horton D.L."/>
            <person name="Alikhan N.F."/>
            <person name="Baker D."/>
            <person name="Gharbi K."/>
            <person name="Hall N."/>
            <person name="Watson M."/>
            <person name="Adriaenssens E.M."/>
            <person name="Foster-Nyarko E."/>
            <person name="Jarju S."/>
            <person name="Secka A."/>
            <person name="Antonio M."/>
            <person name="Oren A."/>
            <person name="Chaudhuri R.R."/>
            <person name="La Ragione R."/>
            <person name="Hildebrand F."/>
            <person name="Pallen M.J."/>
        </authorList>
    </citation>
    <scope>NUCLEOTIDE SEQUENCE</scope>
    <source>
        <strain evidence="6">9794</strain>
    </source>
</reference>
<dbReference type="Pfam" id="PF01814">
    <property type="entry name" value="Hemerythrin"/>
    <property type="match status" value="1"/>
</dbReference>
<keyword evidence="2" id="KW-0963">Cytoplasm</keyword>
<proteinExistence type="predicted"/>
<dbReference type="Proteomes" id="UP000722357">
    <property type="component" value="Unassembled WGS sequence"/>
</dbReference>
<evidence type="ECO:0000313" key="7">
    <source>
        <dbReference type="Proteomes" id="UP000722357"/>
    </source>
</evidence>
<dbReference type="PANTHER" id="PTHR36438">
    <property type="entry name" value="IRON-SULFUR CLUSTER REPAIR PROTEIN YTFE"/>
    <property type="match status" value="1"/>
</dbReference>
<comment type="caution">
    <text evidence="6">The sequence shown here is derived from an EMBL/GenBank/DDBJ whole genome shotgun (WGS) entry which is preliminary data.</text>
</comment>
<dbReference type="PANTHER" id="PTHR36438:SF1">
    <property type="entry name" value="IRON-SULFUR CLUSTER REPAIR PROTEIN YTFE"/>
    <property type="match status" value="1"/>
</dbReference>
<evidence type="ECO:0000256" key="4">
    <source>
        <dbReference type="ARBA" id="ARBA00023004"/>
    </source>
</evidence>
<feature type="domain" description="Hemerythrin-like" evidence="5">
    <location>
        <begin position="89"/>
        <end position="230"/>
    </location>
</feature>
<keyword evidence="4" id="KW-0408">Iron</keyword>
<reference evidence="6" key="2">
    <citation type="submission" date="2021-09" db="EMBL/GenBank/DDBJ databases">
        <authorList>
            <person name="Gilroy R."/>
        </authorList>
    </citation>
    <scope>NUCLEOTIDE SEQUENCE</scope>
    <source>
        <strain evidence="6">9794</strain>
    </source>
</reference>
<dbReference type="Gene3D" id="1.20.120.520">
    <property type="entry name" value="nmb1532 protein domain like"/>
    <property type="match status" value="1"/>
</dbReference>
<comment type="subcellular location">
    <subcellularLocation>
        <location evidence="1">Cytoplasm</location>
    </subcellularLocation>
</comment>
<evidence type="ECO:0000256" key="3">
    <source>
        <dbReference type="ARBA" id="ARBA00022723"/>
    </source>
</evidence>